<sequence length="247" mass="27325">MAGQTRGRNRSGSGSGRSTSSSSSSATPPSPTTPTKPRQMPQPLRLNSIGLDPSILVGKTLTTIRRSPSHPALTLHFSDNTSFQILVDGYDPVHKGVPKELEMDDGFVGVLEACTAKSERQRGRSASGGKLAKGKLITACALIRMTDKAFERQKIQDEDVAWPRLAPSFGRESKWDQNHLGLAFKFAPSEGDDMPSRWHCVWATLAEYDEFVGTCTFRSYDDVYLNKLERTPRKGRSKQKLRNGQRN</sequence>
<protein>
    <submittedName>
        <fullName evidence="2">Uncharacterized protein</fullName>
    </submittedName>
</protein>
<evidence type="ECO:0000313" key="2">
    <source>
        <dbReference type="EMBL" id="TFK54194.1"/>
    </source>
</evidence>
<organism evidence="2 3">
    <name type="scientific">Heliocybe sulcata</name>
    <dbReference type="NCBI Taxonomy" id="5364"/>
    <lineage>
        <taxon>Eukaryota</taxon>
        <taxon>Fungi</taxon>
        <taxon>Dikarya</taxon>
        <taxon>Basidiomycota</taxon>
        <taxon>Agaricomycotina</taxon>
        <taxon>Agaricomycetes</taxon>
        <taxon>Gloeophyllales</taxon>
        <taxon>Gloeophyllaceae</taxon>
        <taxon>Heliocybe</taxon>
    </lineage>
</organism>
<evidence type="ECO:0000313" key="3">
    <source>
        <dbReference type="Proteomes" id="UP000305948"/>
    </source>
</evidence>
<dbReference type="OrthoDB" id="3197787at2759"/>
<dbReference type="AlphaFoldDB" id="A0A5C3N948"/>
<dbReference type="EMBL" id="ML213506">
    <property type="protein sequence ID" value="TFK54194.1"/>
    <property type="molecule type" value="Genomic_DNA"/>
</dbReference>
<evidence type="ECO:0000256" key="1">
    <source>
        <dbReference type="SAM" id="MobiDB-lite"/>
    </source>
</evidence>
<reference evidence="2 3" key="1">
    <citation type="journal article" date="2019" name="Nat. Ecol. Evol.">
        <title>Megaphylogeny resolves global patterns of mushroom evolution.</title>
        <authorList>
            <person name="Varga T."/>
            <person name="Krizsan K."/>
            <person name="Foldi C."/>
            <person name="Dima B."/>
            <person name="Sanchez-Garcia M."/>
            <person name="Sanchez-Ramirez S."/>
            <person name="Szollosi G.J."/>
            <person name="Szarkandi J.G."/>
            <person name="Papp V."/>
            <person name="Albert L."/>
            <person name="Andreopoulos W."/>
            <person name="Angelini C."/>
            <person name="Antonin V."/>
            <person name="Barry K.W."/>
            <person name="Bougher N.L."/>
            <person name="Buchanan P."/>
            <person name="Buyck B."/>
            <person name="Bense V."/>
            <person name="Catcheside P."/>
            <person name="Chovatia M."/>
            <person name="Cooper J."/>
            <person name="Damon W."/>
            <person name="Desjardin D."/>
            <person name="Finy P."/>
            <person name="Geml J."/>
            <person name="Haridas S."/>
            <person name="Hughes K."/>
            <person name="Justo A."/>
            <person name="Karasinski D."/>
            <person name="Kautmanova I."/>
            <person name="Kiss B."/>
            <person name="Kocsube S."/>
            <person name="Kotiranta H."/>
            <person name="LaButti K.M."/>
            <person name="Lechner B.E."/>
            <person name="Liimatainen K."/>
            <person name="Lipzen A."/>
            <person name="Lukacs Z."/>
            <person name="Mihaltcheva S."/>
            <person name="Morgado L.N."/>
            <person name="Niskanen T."/>
            <person name="Noordeloos M.E."/>
            <person name="Ohm R.A."/>
            <person name="Ortiz-Santana B."/>
            <person name="Ovrebo C."/>
            <person name="Racz N."/>
            <person name="Riley R."/>
            <person name="Savchenko A."/>
            <person name="Shiryaev A."/>
            <person name="Soop K."/>
            <person name="Spirin V."/>
            <person name="Szebenyi C."/>
            <person name="Tomsovsky M."/>
            <person name="Tulloss R.E."/>
            <person name="Uehling J."/>
            <person name="Grigoriev I.V."/>
            <person name="Vagvolgyi C."/>
            <person name="Papp T."/>
            <person name="Martin F.M."/>
            <person name="Miettinen O."/>
            <person name="Hibbett D.S."/>
            <person name="Nagy L.G."/>
        </authorList>
    </citation>
    <scope>NUCLEOTIDE SEQUENCE [LARGE SCALE GENOMIC DNA]</scope>
    <source>
        <strain evidence="2 3">OMC1185</strain>
    </source>
</reference>
<proteinExistence type="predicted"/>
<feature type="compositionally biased region" description="Low complexity" evidence="1">
    <location>
        <begin position="10"/>
        <end position="27"/>
    </location>
</feature>
<name>A0A5C3N948_9AGAM</name>
<keyword evidence="3" id="KW-1185">Reference proteome</keyword>
<accession>A0A5C3N948</accession>
<dbReference type="Proteomes" id="UP000305948">
    <property type="component" value="Unassembled WGS sequence"/>
</dbReference>
<feature type="region of interest" description="Disordered" evidence="1">
    <location>
        <begin position="1"/>
        <end position="49"/>
    </location>
</feature>
<gene>
    <name evidence="2" type="ORF">OE88DRAFT_1675676</name>
</gene>